<keyword evidence="5 8" id="KW-0812">Transmembrane</keyword>
<gene>
    <name evidence="9" type="ORF">NC992_00205</name>
</gene>
<feature type="transmembrane region" description="Helical" evidence="8">
    <location>
        <begin position="203"/>
        <end position="221"/>
    </location>
</feature>
<feature type="transmembrane region" description="Helical" evidence="8">
    <location>
        <begin position="46"/>
        <end position="71"/>
    </location>
</feature>
<feature type="transmembrane region" description="Helical" evidence="8">
    <location>
        <begin position="12"/>
        <end position="34"/>
    </location>
</feature>
<comment type="similarity">
    <text evidence="2 8">Belongs to the 4-toluene sulfonate uptake permease (TSUP) (TC 2.A.102) family.</text>
</comment>
<protein>
    <recommendedName>
        <fullName evidence="8">Probable membrane transporter protein</fullName>
    </recommendedName>
</protein>
<keyword evidence="10" id="KW-1185">Reference proteome</keyword>
<dbReference type="EMBL" id="JAMPKX010000001">
    <property type="protein sequence ID" value="MEP0945281.1"/>
    <property type="molecule type" value="Genomic_DNA"/>
</dbReference>
<feature type="transmembrane region" description="Helical" evidence="8">
    <location>
        <begin position="173"/>
        <end position="191"/>
    </location>
</feature>
<comment type="caution">
    <text evidence="9">The sequence shown here is derived from an EMBL/GenBank/DDBJ whole genome shotgun (WGS) entry which is preliminary data.</text>
</comment>
<organism evidence="9 10">
    <name type="scientific">Leptolyngbya subtilissima DQ-A4</name>
    <dbReference type="NCBI Taxonomy" id="2933933"/>
    <lineage>
        <taxon>Bacteria</taxon>
        <taxon>Bacillati</taxon>
        <taxon>Cyanobacteriota</taxon>
        <taxon>Cyanophyceae</taxon>
        <taxon>Leptolyngbyales</taxon>
        <taxon>Leptolyngbyaceae</taxon>
        <taxon>Leptolyngbya group</taxon>
        <taxon>Leptolyngbya</taxon>
    </lineage>
</organism>
<evidence type="ECO:0000256" key="1">
    <source>
        <dbReference type="ARBA" id="ARBA00004651"/>
    </source>
</evidence>
<dbReference type="Pfam" id="PF01925">
    <property type="entry name" value="TauE"/>
    <property type="match status" value="1"/>
</dbReference>
<feature type="transmembrane region" description="Helical" evidence="8">
    <location>
        <begin position="107"/>
        <end position="130"/>
    </location>
</feature>
<evidence type="ECO:0000256" key="7">
    <source>
        <dbReference type="ARBA" id="ARBA00023136"/>
    </source>
</evidence>
<reference evidence="9 10" key="1">
    <citation type="submission" date="2022-04" db="EMBL/GenBank/DDBJ databases">
        <title>Positive selection, recombination, and allopatry shape intraspecific diversity of widespread and dominant cyanobacteria.</title>
        <authorList>
            <person name="Wei J."/>
            <person name="Shu W."/>
            <person name="Hu C."/>
        </authorList>
    </citation>
    <scope>NUCLEOTIDE SEQUENCE [LARGE SCALE GENOMIC DNA]</scope>
    <source>
        <strain evidence="9 10">DQ-A4</strain>
    </source>
</reference>
<dbReference type="PANTHER" id="PTHR30269">
    <property type="entry name" value="TRANSMEMBRANE PROTEIN YFCA"/>
    <property type="match status" value="1"/>
</dbReference>
<keyword evidence="6 8" id="KW-1133">Transmembrane helix</keyword>
<keyword evidence="7 8" id="KW-0472">Membrane</keyword>
<feature type="transmembrane region" description="Helical" evidence="8">
    <location>
        <begin position="77"/>
        <end position="95"/>
    </location>
</feature>
<accession>A0ABV0JXM4</accession>
<evidence type="ECO:0000256" key="2">
    <source>
        <dbReference type="ARBA" id="ARBA00009142"/>
    </source>
</evidence>
<proteinExistence type="inferred from homology"/>
<evidence type="ECO:0000256" key="8">
    <source>
        <dbReference type="RuleBase" id="RU363041"/>
    </source>
</evidence>
<keyword evidence="3" id="KW-0813">Transport</keyword>
<name>A0ABV0JXM4_9CYAN</name>
<sequence length="231" mass="24891">MLAGGGSPFILIPVISLLLGSAAVAPVITIGLLIGNTQRGISFWHYVDWQVTAWYVPGAIVGAIIGCYGLTQVHAEGLQLLLGIGLLTMVANHLLTPEDAQFAVKAWYFLPLSFINAIGSGLIGSTGPVMNPLYLNYGLEKEAMVATKAFNKAVLHLVKLTTYAAFGSLSSDYLLYGLVIGLGAIPANWLGKMVLAKMSAQQFRQLVFAFVAVSGVTMIWQQRHFLTVWFM</sequence>
<dbReference type="InterPro" id="IPR002781">
    <property type="entry name" value="TM_pro_TauE-like"/>
</dbReference>
<evidence type="ECO:0000256" key="4">
    <source>
        <dbReference type="ARBA" id="ARBA00022475"/>
    </source>
</evidence>
<dbReference type="Proteomes" id="UP001482513">
    <property type="component" value="Unassembled WGS sequence"/>
</dbReference>
<evidence type="ECO:0000313" key="10">
    <source>
        <dbReference type="Proteomes" id="UP001482513"/>
    </source>
</evidence>
<evidence type="ECO:0000256" key="3">
    <source>
        <dbReference type="ARBA" id="ARBA00022448"/>
    </source>
</evidence>
<dbReference type="PANTHER" id="PTHR30269:SF37">
    <property type="entry name" value="MEMBRANE TRANSPORTER PROTEIN"/>
    <property type="match status" value="1"/>
</dbReference>
<evidence type="ECO:0000313" key="9">
    <source>
        <dbReference type="EMBL" id="MEP0945281.1"/>
    </source>
</evidence>
<evidence type="ECO:0000256" key="5">
    <source>
        <dbReference type="ARBA" id="ARBA00022692"/>
    </source>
</evidence>
<evidence type="ECO:0000256" key="6">
    <source>
        <dbReference type="ARBA" id="ARBA00022989"/>
    </source>
</evidence>
<comment type="subcellular location">
    <subcellularLocation>
        <location evidence="1 8">Cell membrane</location>
        <topology evidence="1 8">Multi-pass membrane protein</topology>
    </subcellularLocation>
</comment>
<dbReference type="InterPro" id="IPR052017">
    <property type="entry name" value="TSUP"/>
</dbReference>
<keyword evidence="4 8" id="KW-1003">Cell membrane</keyword>